<dbReference type="EMBL" id="BMYJ01000004">
    <property type="protein sequence ID" value="GHC52373.1"/>
    <property type="molecule type" value="Genomic_DNA"/>
</dbReference>
<reference evidence="1" key="2">
    <citation type="submission" date="2020-09" db="EMBL/GenBank/DDBJ databases">
        <authorList>
            <person name="Sun Q."/>
            <person name="Kim S."/>
        </authorList>
    </citation>
    <scope>NUCLEOTIDE SEQUENCE</scope>
    <source>
        <strain evidence="1">KCTC 23310</strain>
    </source>
</reference>
<accession>A0A918WJL0</accession>
<evidence type="ECO:0000313" key="2">
    <source>
        <dbReference type="Proteomes" id="UP000638981"/>
    </source>
</evidence>
<organism evidence="1 2">
    <name type="scientific">Neogemmobacter tilapiae</name>
    <dbReference type="NCBI Taxonomy" id="875041"/>
    <lineage>
        <taxon>Bacteria</taxon>
        <taxon>Pseudomonadati</taxon>
        <taxon>Pseudomonadota</taxon>
        <taxon>Alphaproteobacteria</taxon>
        <taxon>Rhodobacterales</taxon>
        <taxon>Paracoccaceae</taxon>
        <taxon>Neogemmobacter</taxon>
    </lineage>
</organism>
<dbReference type="Proteomes" id="UP000638981">
    <property type="component" value="Unassembled WGS sequence"/>
</dbReference>
<sequence length="71" mass="8167">MAILDIHILRACWYMGLFEFGISLPRDYARLEQRFLEFSSALGNPPSVLDAIMWDDMRAGGSRLVRSHVPR</sequence>
<comment type="caution">
    <text evidence="1">The sequence shown here is derived from an EMBL/GenBank/DDBJ whole genome shotgun (WGS) entry which is preliminary data.</text>
</comment>
<dbReference type="Gene3D" id="1.10.1670.10">
    <property type="entry name" value="Helix-hairpin-Helix base-excision DNA repair enzymes (C-terminal)"/>
    <property type="match status" value="1"/>
</dbReference>
<protein>
    <submittedName>
        <fullName evidence="1">Uncharacterized protein</fullName>
    </submittedName>
</protein>
<name>A0A918WJL0_9RHOB</name>
<keyword evidence="2" id="KW-1185">Reference proteome</keyword>
<dbReference type="AlphaFoldDB" id="A0A918WJL0"/>
<dbReference type="InterPro" id="IPR023170">
    <property type="entry name" value="HhH_base_excis_C"/>
</dbReference>
<evidence type="ECO:0000313" key="1">
    <source>
        <dbReference type="EMBL" id="GHC52373.1"/>
    </source>
</evidence>
<gene>
    <name evidence="1" type="ORF">GCM10007315_13560</name>
</gene>
<reference evidence="1" key="1">
    <citation type="journal article" date="2014" name="Int. J. Syst. Evol. Microbiol.">
        <title>Complete genome sequence of Corynebacterium casei LMG S-19264T (=DSM 44701T), isolated from a smear-ripened cheese.</title>
        <authorList>
            <consortium name="US DOE Joint Genome Institute (JGI-PGF)"/>
            <person name="Walter F."/>
            <person name="Albersmeier A."/>
            <person name="Kalinowski J."/>
            <person name="Ruckert C."/>
        </authorList>
    </citation>
    <scope>NUCLEOTIDE SEQUENCE</scope>
    <source>
        <strain evidence="1">KCTC 23310</strain>
    </source>
</reference>
<proteinExistence type="predicted"/>